<evidence type="ECO:0000256" key="1">
    <source>
        <dbReference type="SAM" id="MobiDB-lite"/>
    </source>
</evidence>
<evidence type="ECO:0000313" key="3">
    <source>
        <dbReference type="Proteomes" id="UP000000328"/>
    </source>
</evidence>
<organism evidence="2 3">
    <name type="scientific">Amycolatopsis mediterranei (strain U-32)</name>
    <dbReference type="NCBI Taxonomy" id="749927"/>
    <lineage>
        <taxon>Bacteria</taxon>
        <taxon>Bacillati</taxon>
        <taxon>Actinomycetota</taxon>
        <taxon>Actinomycetes</taxon>
        <taxon>Pseudonocardiales</taxon>
        <taxon>Pseudonocardiaceae</taxon>
        <taxon>Amycolatopsis</taxon>
    </lineage>
</organism>
<dbReference type="GeneID" id="92875438"/>
<dbReference type="PATRIC" id="fig|749927.5.peg.8120"/>
<evidence type="ECO:0000313" key="2">
    <source>
        <dbReference type="EMBL" id="ADJ49520.1"/>
    </source>
</evidence>
<dbReference type="EMBL" id="CP002000">
    <property type="protein sequence ID" value="ADJ49520.1"/>
    <property type="molecule type" value="Genomic_DNA"/>
</dbReference>
<accession>A0A0H3DF18</accession>
<dbReference type="KEGG" id="amd:AMED_7812"/>
<name>A0A0H3DF18_AMYMU</name>
<dbReference type="AlphaFoldDB" id="A0A0H3DF18"/>
<gene>
    <name evidence="2" type="ordered locus">AMED_7812</name>
</gene>
<feature type="region of interest" description="Disordered" evidence="1">
    <location>
        <begin position="1"/>
        <end position="23"/>
    </location>
</feature>
<dbReference type="OrthoDB" id="3631723at2"/>
<proteinExistence type="predicted"/>
<dbReference type="Proteomes" id="UP000000328">
    <property type="component" value="Chromosome"/>
</dbReference>
<reference evidence="2 3" key="1">
    <citation type="journal article" date="2010" name="Cell Res.">
        <title>Complete genome sequence of the rifamycin SV-producing Amycolatopsis mediterranei U32 revealed its genetic characteristics in phylogeny and metabolism.</title>
        <authorList>
            <person name="Zhao W."/>
            <person name="Zhong Y."/>
            <person name="Yuan H."/>
            <person name="Wang J."/>
            <person name="Zheng H."/>
            <person name="Wang Y."/>
            <person name="Cen X."/>
            <person name="Xu F."/>
            <person name="Bai J."/>
            <person name="Han X."/>
            <person name="Lu G."/>
            <person name="Zhu Y."/>
            <person name="Shao Z."/>
            <person name="Yan H."/>
            <person name="Li C."/>
            <person name="Peng N."/>
            <person name="Zhang Z."/>
            <person name="Zhang Y."/>
            <person name="Lin W."/>
            <person name="Fan Y."/>
            <person name="Qin Z."/>
            <person name="Hu Y."/>
            <person name="Zhu B."/>
            <person name="Wang S."/>
            <person name="Ding X."/>
            <person name="Zhao G.P."/>
        </authorList>
    </citation>
    <scope>NUCLEOTIDE SEQUENCE [LARGE SCALE GENOMIC DNA]</scope>
    <source>
        <strain evidence="3">U-32</strain>
    </source>
</reference>
<protein>
    <submittedName>
        <fullName evidence="2">Uncharacterized protein</fullName>
    </submittedName>
</protein>
<dbReference type="HOGENOM" id="CLU_2340655_0_0_11"/>
<dbReference type="RefSeq" id="WP_013229557.1">
    <property type="nucleotide sequence ID" value="NC_014318.1"/>
</dbReference>
<sequence>MHNEQPVELAPRSVAQLTQDPAWTVTRTGTTGQWLTAERVLERNGHRRLVGLTPIQPGVVALILWDDGEVVEHLRGTEAEACTTAHRWVAEFLAGTR</sequence>